<accession>A0ABV5J9I3</accession>
<dbReference type="Gene3D" id="3.40.50.2300">
    <property type="match status" value="1"/>
</dbReference>
<keyword evidence="2" id="KW-1185">Reference proteome</keyword>
<gene>
    <name evidence="1" type="ORF">ACFFUR_16875</name>
</gene>
<organism evidence="1 2">
    <name type="scientific">Echinicola jeungdonensis</name>
    <dbReference type="NCBI Taxonomy" id="709343"/>
    <lineage>
        <taxon>Bacteria</taxon>
        <taxon>Pseudomonadati</taxon>
        <taxon>Bacteroidota</taxon>
        <taxon>Cytophagia</taxon>
        <taxon>Cytophagales</taxon>
        <taxon>Cyclobacteriaceae</taxon>
        <taxon>Echinicola</taxon>
    </lineage>
</organism>
<evidence type="ECO:0000313" key="1">
    <source>
        <dbReference type="EMBL" id="MFB9213493.1"/>
    </source>
</evidence>
<dbReference type="InterPro" id="IPR028082">
    <property type="entry name" value="Peripla_BP_I"/>
</dbReference>
<proteinExistence type="predicted"/>
<reference evidence="1 2" key="1">
    <citation type="submission" date="2024-09" db="EMBL/GenBank/DDBJ databases">
        <authorList>
            <person name="Sun Q."/>
            <person name="Mori K."/>
        </authorList>
    </citation>
    <scope>NUCLEOTIDE SEQUENCE [LARGE SCALE GENOMIC DNA]</scope>
    <source>
        <strain evidence="1 2">CECT 7682</strain>
    </source>
</reference>
<dbReference type="RefSeq" id="WP_290248966.1">
    <property type="nucleotide sequence ID" value="NZ_JAUFQT010000002.1"/>
</dbReference>
<dbReference type="Proteomes" id="UP001589654">
    <property type="component" value="Unassembled WGS sequence"/>
</dbReference>
<sequence length="64" mass="7221">MGDTKVNVYSERLKGFKYVLTDHDIPFNPKDIIHSNLNEDAGGKIANKILSRKNLPDGLFIYDA</sequence>
<protein>
    <submittedName>
        <fullName evidence="1">Uncharacterized protein</fullName>
    </submittedName>
</protein>
<dbReference type="EMBL" id="JBHMEW010000068">
    <property type="protein sequence ID" value="MFB9213493.1"/>
    <property type="molecule type" value="Genomic_DNA"/>
</dbReference>
<comment type="caution">
    <text evidence="1">The sequence shown here is derived from an EMBL/GenBank/DDBJ whole genome shotgun (WGS) entry which is preliminary data.</text>
</comment>
<evidence type="ECO:0000313" key="2">
    <source>
        <dbReference type="Proteomes" id="UP001589654"/>
    </source>
</evidence>
<name>A0ABV5J9I3_9BACT</name>
<dbReference type="SUPFAM" id="SSF53822">
    <property type="entry name" value="Periplasmic binding protein-like I"/>
    <property type="match status" value="1"/>
</dbReference>